<evidence type="ECO:0000256" key="5">
    <source>
        <dbReference type="ARBA" id="ARBA00022729"/>
    </source>
</evidence>
<evidence type="ECO:0000259" key="10">
    <source>
        <dbReference type="Pfam" id="PF07715"/>
    </source>
</evidence>
<feature type="signal peptide" evidence="9">
    <location>
        <begin position="1"/>
        <end position="21"/>
    </location>
</feature>
<feature type="chain" id="PRO_5040918210" evidence="9">
    <location>
        <begin position="22"/>
        <end position="1105"/>
    </location>
</feature>
<evidence type="ECO:0000313" key="12">
    <source>
        <dbReference type="Proteomes" id="UP001139193"/>
    </source>
</evidence>
<evidence type="ECO:0000256" key="4">
    <source>
        <dbReference type="ARBA" id="ARBA00022692"/>
    </source>
</evidence>
<dbReference type="SUPFAM" id="SSF56935">
    <property type="entry name" value="Porins"/>
    <property type="match status" value="1"/>
</dbReference>
<dbReference type="Gene3D" id="2.170.130.10">
    <property type="entry name" value="TonB-dependent receptor, plug domain"/>
    <property type="match status" value="1"/>
</dbReference>
<dbReference type="InterPro" id="IPR023997">
    <property type="entry name" value="TonB-dep_OMP_SusC/RagA_CS"/>
</dbReference>
<dbReference type="InterPro" id="IPR008969">
    <property type="entry name" value="CarboxyPept-like_regulatory"/>
</dbReference>
<dbReference type="EMBL" id="JALBGC010000001">
    <property type="protein sequence ID" value="MCI1186529.1"/>
    <property type="molecule type" value="Genomic_DNA"/>
</dbReference>
<dbReference type="Gene3D" id="2.60.40.1120">
    <property type="entry name" value="Carboxypeptidase-like, regulatory domain"/>
    <property type="match status" value="1"/>
</dbReference>
<dbReference type="GO" id="GO:0015344">
    <property type="term" value="F:siderophore uptake transmembrane transporter activity"/>
    <property type="evidence" value="ECO:0007669"/>
    <property type="project" value="TreeGrafter"/>
</dbReference>
<evidence type="ECO:0000256" key="2">
    <source>
        <dbReference type="ARBA" id="ARBA00022448"/>
    </source>
</evidence>
<dbReference type="RefSeq" id="WP_241934801.1">
    <property type="nucleotide sequence ID" value="NZ_JALBGC010000001.1"/>
</dbReference>
<comment type="similarity">
    <text evidence="8">Belongs to the TonB-dependent receptor family.</text>
</comment>
<evidence type="ECO:0000256" key="3">
    <source>
        <dbReference type="ARBA" id="ARBA00022452"/>
    </source>
</evidence>
<feature type="domain" description="TonB-dependent receptor plug" evidence="10">
    <location>
        <begin position="118"/>
        <end position="242"/>
    </location>
</feature>
<keyword evidence="4 8" id="KW-0812">Transmembrane</keyword>
<dbReference type="Pfam" id="PF07715">
    <property type="entry name" value="Plug"/>
    <property type="match status" value="1"/>
</dbReference>
<dbReference type="InterPro" id="IPR023996">
    <property type="entry name" value="TonB-dep_OMP_SusC/RagA"/>
</dbReference>
<accession>A0A9X1VCB9</accession>
<keyword evidence="2 8" id="KW-0813">Transport</keyword>
<comment type="subcellular location">
    <subcellularLocation>
        <location evidence="1 8">Cell outer membrane</location>
        <topology evidence="1 8">Multi-pass membrane protein</topology>
    </subcellularLocation>
</comment>
<dbReference type="InterPro" id="IPR037066">
    <property type="entry name" value="Plug_dom_sf"/>
</dbReference>
<sequence>MKHFFFMVLLLMTGLLQQVHAQNRSLSGRVTDRSNGQGLPGVTVLVKGTTVGASTNVDGTFSLSAPATATTLTISSIGFVTVELPIGANSTFDVALAPDAKQLGEVVVTALNVERSRNSLPFSATQIDGQNITVARNPNAVNGLAGKVAGLNITQSNGLGSSSNVVIRGTKSLFGNNQALFVVDGVPISNANTNGSGQATGGGGYDYGNAAADLNPDDIASTTVLKGAAATALYGERAANGVILITTKKGKRGLNVTVNTGATLGRIDKSTFIKHQTRYGAGYGTYYEDPTGYFLYRDIQGNGKEELVAPLSEDASYGGAFNPSLLVYQWDSFDPTSPNYKKATPWVAAANGASTFFETASTLNNSITIDGGNETGYFKLGYNRTDDRGVMPNSKITKNIINFSGSLNLTPRLTTSASINYTNVQGRGRYGTGYGDGNILTNMRQWWQTNVDIKEQKAAYERNADRGYHATWNYADPDNLKPIYWNNPYWVREQNYETDGRDRYFGNVAATYKFADWFNVLGRVTLDTYSEMQEERIAVGSVGVSEYSRFNNNFKEANFDLIGNFSANITEGFSFKGLLGTNMRRQSFNSIFAFTNNGLSVPGLYSLSNSVDPLTPPSESQYKVGVDGVFGSATFGLRDMVFLDLTLRRDKSTTLPISKNAFYYPSAALSFAFSELTKDAAPWLSYGKAFVNYAEVGQGAPALSVYDYYSKPTPFGSVPLFSLPNTKNSEALVPERTRSLEGGVEMNFLNSRLGFNATVYQQNTINQIIPLNISTATGYSQRYVNAGEVRNRGVEVGAFLTPVKTSAVTWTINANWYTNRNQVISLTEGLDNIVLASYQGGVTSNATVGQPFGSLRGTRFVYDGNGQKTIRVTKNAAGTLATAAYYNQTATANEIIGDPNPKWKGGVSNTISYKGISLYFLVDVRQGGQVFSLDRYYGLATGMTPETAGDNDLGNPSRSPIVRNADGSYAANSGGVILPGVYGPGTVINGVDVSGQANTTRTSNTNYGLYGYLRNPNEAFVYDASFVKLREVSLTYSLPSGLVSKMGAVKGIDFSVIGRNLWIIHKNLPDADPEDMLSSGNLGQGYSSGSFPAVRSLGANLRFRF</sequence>
<dbReference type="Pfam" id="PF13715">
    <property type="entry name" value="CarbopepD_reg_2"/>
    <property type="match status" value="1"/>
</dbReference>
<dbReference type="NCBIfam" id="TIGR04056">
    <property type="entry name" value="OMP_RagA_SusC"/>
    <property type="match status" value="1"/>
</dbReference>
<evidence type="ECO:0000256" key="6">
    <source>
        <dbReference type="ARBA" id="ARBA00023136"/>
    </source>
</evidence>
<keyword evidence="5 9" id="KW-0732">Signal</keyword>
<dbReference type="InterPro" id="IPR039426">
    <property type="entry name" value="TonB-dep_rcpt-like"/>
</dbReference>
<evidence type="ECO:0000256" key="7">
    <source>
        <dbReference type="ARBA" id="ARBA00023237"/>
    </source>
</evidence>
<keyword evidence="12" id="KW-1185">Reference proteome</keyword>
<organism evidence="11 12">
    <name type="scientific">Hymenobacter cyanobacteriorum</name>
    <dbReference type="NCBI Taxonomy" id="2926463"/>
    <lineage>
        <taxon>Bacteria</taxon>
        <taxon>Pseudomonadati</taxon>
        <taxon>Bacteroidota</taxon>
        <taxon>Cytophagia</taxon>
        <taxon>Cytophagales</taxon>
        <taxon>Hymenobacteraceae</taxon>
        <taxon>Hymenobacter</taxon>
    </lineage>
</organism>
<reference evidence="11" key="1">
    <citation type="submission" date="2022-03" db="EMBL/GenBank/DDBJ databases">
        <title>Bacterial whole genome sequence for Hymenobacter sp. DH14.</title>
        <authorList>
            <person name="Le V."/>
        </authorList>
    </citation>
    <scope>NUCLEOTIDE SEQUENCE</scope>
    <source>
        <strain evidence="11">DH14</strain>
    </source>
</reference>
<dbReference type="PANTHER" id="PTHR30069">
    <property type="entry name" value="TONB-DEPENDENT OUTER MEMBRANE RECEPTOR"/>
    <property type="match status" value="1"/>
</dbReference>
<dbReference type="Gene3D" id="2.40.170.20">
    <property type="entry name" value="TonB-dependent receptor, beta-barrel domain"/>
    <property type="match status" value="1"/>
</dbReference>
<keyword evidence="7 8" id="KW-0998">Cell outer membrane</keyword>
<dbReference type="AlphaFoldDB" id="A0A9X1VCB9"/>
<evidence type="ECO:0000256" key="8">
    <source>
        <dbReference type="PROSITE-ProRule" id="PRU01360"/>
    </source>
</evidence>
<keyword evidence="6 8" id="KW-0472">Membrane</keyword>
<name>A0A9X1VCB9_9BACT</name>
<dbReference type="PROSITE" id="PS52016">
    <property type="entry name" value="TONB_DEPENDENT_REC_3"/>
    <property type="match status" value="1"/>
</dbReference>
<dbReference type="PANTHER" id="PTHR30069:SF29">
    <property type="entry name" value="HEMOGLOBIN AND HEMOGLOBIN-HAPTOGLOBIN-BINDING PROTEIN 1-RELATED"/>
    <property type="match status" value="1"/>
</dbReference>
<evidence type="ECO:0000256" key="9">
    <source>
        <dbReference type="SAM" id="SignalP"/>
    </source>
</evidence>
<dbReference type="InterPro" id="IPR036942">
    <property type="entry name" value="Beta-barrel_TonB_sf"/>
</dbReference>
<dbReference type="Proteomes" id="UP001139193">
    <property type="component" value="Unassembled WGS sequence"/>
</dbReference>
<evidence type="ECO:0000256" key="1">
    <source>
        <dbReference type="ARBA" id="ARBA00004571"/>
    </source>
</evidence>
<protein>
    <submittedName>
        <fullName evidence="11">SusC/RagA family TonB-linked outer membrane protein</fullName>
    </submittedName>
</protein>
<dbReference type="SUPFAM" id="SSF49464">
    <property type="entry name" value="Carboxypeptidase regulatory domain-like"/>
    <property type="match status" value="1"/>
</dbReference>
<keyword evidence="3 8" id="KW-1134">Transmembrane beta strand</keyword>
<gene>
    <name evidence="11" type="ORF">MON38_03805</name>
</gene>
<dbReference type="NCBIfam" id="TIGR04057">
    <property type="entry name" value="SusC_RagA_signa"/>
    <property type="match status" value="1"/>
</dbReference>
<dbReference type="GO" id="GO:0009279">
    <property type="term" value="C:cell outer membrane"/>
    <property type="evidence" value="ECO:0007669"/>
    <property type="project" value="UniProtKB-SubCell"/>
</dbReference>
<dbReference type="GO" id="GO:0044718">
    <property type="term" value="P:siderophore transmembrane transport"/>
    <property type="evidence" value="ECO:0007669"/>
    <property type="project" value="TreeGrafter"/>
</dbReference>
<dbReference type="InterPro" id="IPR012910">
    <property type="entry name" value="Plug_dom"/>
</dbReference>
<comment type="caution">
    <text evidence="11">The sequence shown here is derived from an EMBL/GenBank/DDBJ whole genome shotgun (WGS) entry which is preliminary data.</text>
</comment>
<evidence type="ECO:0000313" key="11">
    <source>
        <dbReference type="EMBL" id="MCI1186529.1"/>
    </source>
</evidence>
<proteinExistence type="inferred from homology"/>